<keyword evidence="6 8" id="KW-0472">Membrane</keyword>
<dbReference type="PROSITE" id="PS00216">
    <property type="entry name" value="SUGAR_TRANSPORT_1"/>
    <property type="match status" value="1"/>
</dbReference>
<gene>
    <name evidence="10" type="ORF">GCG54_00002844</name>
</gene>
<sequence length="522" mass="57701">SPAESVIMFGHLKLRKTFNRSLFTTVMLIAVSQFNFGFDQQGFNSTQAMDAFERQFGWYNPQKKVYYLESWWLSLFAGLPYIGFGIGILIGSSVSKRFGRRMCMFSMSVWSCIATTVIMTSKSRDQILAARILAYIYIGMELAVVPIYQSEITPQCARGFVVGTYQLSLAVGGLVVNVVARGTGSLNSSAAYLIPYGLFYLVPLIVIAGIWFVPESPRWLAMQGRNEEALIALTRLREGKFTEDEIAAEMAHIRAGIDREVEKGKFKDMFHGKQMTKRTMSVIGVNFFLQATGSIFASVYGAIFVKQLGFINPFTVTIITSIINIFMCLCAMVLLDKMGRRNVIFFGGSIQTAGLFAMGGLGLTQNPSVPVKSAIVAMMIVMTTGFTLGWAPTSHVLSAEIPSMRLRDITYRTASVVNIVMQFTIAFTLPYLLNAPYANLGSKVGLIFGSIGFLSLVFVYLCVPECKGRTLEEIDTLFEMEVPLRKFQKVDLSRVDAHVSSHKQDVEVGSDVVVALHVGGKD</sequence>
<feature type="transmembrane region" description="Helical" evidence="8">
    <location>
        <begin position="71"/>
        <end position="90"/>
    </location>
</feature>
<dbReference type="PANTHER" id="PTHR48022:SF10">
    <property type="entry name" value="MAJOR FACILITATOR SUPERFAMILY (MFS) PROFILE DOMAIN-CONTAINING PROTEIN"/>
    <property type="match status" value="1"/>
</dbReference>
<feature type="transmembrane region" description="Helical" evidence="8">
    <location>
        <begin position="310"/>
        <end position="335"/>
    </location>
</feature>
<evidence type="ECO:0000256" key="7">
    <source>
        <dbReference type="RuleBase" id="RU003346"/>
    </source>
</evidence>
<comment type="similarity">
    <text evidence="2 7">Belongs to the major facilitator superfamily. Sugar transporter (TC 2.A.1.1) family.</text>
</comment>
<dbReference type="RefSeq" id="XP_045264657.1">
    <property type="nucleotide sequence ID" value="XM_045402926.1"/>
</dbReference>
<dbReference type="GO" id="GO:0005351">
    <property type="term" value="F:carbohydrate:proton symporter activity"/>
    <property type="evidence" value="ECO:0007669"/>
    <property type="project" value="TreeGrafter"/>
</dbReference>
<dbReference type="InterPro" id="IPR005828">
    <property type="entry name" value="MFS_sugar_transport-like"/>
</dbReference>
<dbReference type="EMBL" id="WVTB01000042">
    <property type="protein sequence ID" value="KAF3805498.1"/>
    <property type="molecule type" value="Genomic_DNA"/>
</dbReference>
<dbReference type="PANTHER" id="PTHR48022">
    <property type="entry name" value="PLASTIDIC GLUCOSE TRANSPORTER 4"/>
    <property type="match status" value="1"/>
</dbReference>
<evidence type="ECO:0000256" key="3">
    <source>
        <dbReference type="ARBA" id="ARBA00022448"/>
    </source>
</evidence>
<evidence type="ECO:0000256" key="6">
    <source>
        <dbReference type="ARBA" id="ARBA00023136"/>
    </source>
</evidence>
<evidence type="ECO:0000313" key="11">
    <source>
        <dbReference type="Proteomes" id="UP000613401"/>
    </source>
</evidence>
<protein>
    <submittedName>
        <fullName evidence="10">High-affinity gluconate transporter ght3</fullName>
    </submittedName>
</protein>
<keyword evidence="11" id="KW-1185">Reference proteome</keyword>
<feature type="transmembrane region" description="Helical" evidence="8">
    <location>
        <begin position="192"/>
        <end position="213"/>
    </location>
</feature>
<dbReference type="Gene3D" id="1.20.1250.20">
    <property type="entry name" value="MFS general substrate transporter like domains"/>
    <property type="match status" value="1"/>
</dbReference>
<dbReference type="GeneID" id="69010005"/>
<evidence type="ECO:0000256" key="5">
    <source>
        <dbReference type="ARBA" id="ARBA00022989"/>
    </source>
</evidence>
<evidence type="ECO:0000256" key="8">
    <source>
        <dbReference type="SAM" id="Phobius"/>
    </source>
</evidence>
<dbReference type="GO" id="GO:0016020">
    <property type="term" value="C:membrane"/>
    <property type="evidence" value="ECO:0007669"/>
    <property type="project" value="UniProtKB-SubCell"/>
</dbReference>
<organism evidence="10 11">
    <name type="scientific">Colletotrichum gloeosporioides</name>
    <name type="common">Anthracnose fungus</name>
    <name type="synonym">Glomerella cingulata</name>
    <dbReference type="NCBI Taxonomy" id="474922"/>
    <lineage>
        <taxon>Eukaryota</taxon>
        <taxon>Fungi</taxon>
        <taxon>Dikarya</taxon>
        <taxon>Ascomycota</taxon>
        <taxon>Pezizomycotina</taxon>
        <taxon>Sordariomycetes</taxon>
        <taxon>Hypocreomycetidae</taxon>
        <taxon>Glomerellales</taxon>
        <taxon>Glomerellaceae</taxon>
        <taxon>Colletotrichum</taxon>
        <taxon>Colletotrichum gloeosporioides species complex</taxon>
    </lineage>
</organism>
<feature type="transmembrane region" description="Helical" evidence="8">
    <location>
        <begin position="283"/>
        <end position="304"/>
    </location>
</feature>
<dbReference type="InterPro" id="IPR020846">
    <property type="entry name" value="MFS_dom"/>
</dbReference>
<reference evidence="10" key="2">
    <citation type="submission" date="2020-03" db="EMBL/GenBank/DDBJ databases">
        <authorList>
            <person name="Fu F.-F."/>
            <person name="Chen J."/>
        </authorList>
    </citation>
    <scope>NUCLEOTIDE SEQUENCE</scope>
    <source>
        <strain evidence="10">Lc1</strain>
    </source>
</reference>
<evidence type="ECO:0000313" key="10">
    <source>
        <dbReference type="EMBL" id="KAF3805498.1"/>
    </source>
</evidence>
<comment type="caution">
    <text evidence="10">The sequence shown here is derived from an EMBL/GenBank/DDBJ whole genome shotgun (WGS) entry which is preliminary data.</text>
</comment>
<keyword evidence="3 7" id="KW-0813">Transport</keyword>
<dbReference type="AlphaFoldDB" id="A0A8H4CK75"/>
<proteinExistence type="inferred from homology"/>
<dbReference type="PROSITE" id="PS50850">
    <property type="entry name" value="MFS"/>
    <property type="match status" value="1"/>
</dbReference>
<dbReference type="Proteomes" id="UP000613401">
    <property type="component" value="Unassembled WGS sequence"/>
</dbReference>
<feature type="transmembrane region" description="Helical" evidence="8">
    <location>
        <begin position="409"/>
        <end position="432"/>
    </location>
</feature>
<dbReference type="InterPro" id="IPR036259">
    <property type="entry name" value="MFS_trans_sf"/>
</dbReference>
<keyword evidence="4 8" id="KW-0812">Transmembrane</keyword>
<feature type="transmembrane region" description="Helical" evidence="8">
    <location>
        <begin position="127"/>
        <end position="148"/>
    </location>
</feature>
<feature type="transmembrane region" description="Helical" evidence="8">
    <location>
        <begin position="375"/>
        <end position="397"/>
    </location>
</feature>
<feature type="transmembrane region" description="Helical" evidence="8">
    <location>
        <begin position="342"/>
        <end position="363"/>
    </location>
</feature>
<evidence type="ECO:0000256" key="2">
    <source>
        <dbReference type="ARBA" id="ARBA00010992"/>
    </source>
</evidence>
<accession>A0A8H4CK75</accession>
<evidence type="ECO:0000256" key="1">
    <source>
        <dbReference type="ARBA" id="ARBA00004141"/>
    </source>
</evidence>
<dbReference type="Pfam" id="PF00083">
    <property type="entry name" value="Sugar_tr"/>
    <property type="match status" value="1"/>
</dbReference>
<dbReference type="InterPro" id="IPR050360">
    <property type="entry name" value="MFS_Sugar_Transporters"/>
</dbReference>
<evidence type="ECO:0000259" key="9">
    <source>
        <dbReference type="PROSITE" id="PS50850"/>
    </source>
</evidence>
<feature type="non-terminal residue" evidence="10">
    <location>
        <position position="1"/>
    </location>
</feature>
<dbReference type="InterPro" id="IPR005829">
    <property type="entry name" value="Sugar_transporter_CS"/>
</dbReference>
<dbReference type="FunFam" id="1.20.1250.20:FF:000078">
    <property type="entry name" value="MFS maltose transporter, putative"/>
    <property type="match status" value="1"/>
</dbReference>
<comment type="subcellular location">
    <subcellularLocation>
        <location evidence="1">Membrane</location>
        <topology evidence="1">Multi-pass membrane protein</topology>
    </subcellularLocation>
</comment>
<dbReference type="InterPro" id="IPR003663">
    <property type="entry name" value="Sugar/inositol_transpt"/>
</dbReference>
<dbReference type="SUPFAM" id="SSF103473">
    <property type="entry name" value="MFS general substrate transporter"/>
    <property type="match status" value="1"/>
</dbReference>
<feature type="domain" description="Major facilitator superfamily (MFS) profile" evidence="9">
    <location>
        <begin position="25"/>
        <end position="467"/>
    </location>
</feature>
<feature type="transmembrane region" description="Helical" evidence="8">
    <location>
        <begin position="21"/>
        <end position="38"/>
    </location>
</feature>
<reference evidence="10" key="1">
    <citation type="journal article" date="2020" name="Phytopathology">
        <title>Genome sequence and comparative analysis of Colletotrichum gloeosporioides isolated from Liriodendron leaves.</title>
        <authorList>
            <person name="Fu F.F."/>
            <person name="Hao Z."/>
            <person name="Wang P."/>
            <person name="Lu Y."/>
            <person name="Xue L.J."/>
            <person name="Wei G."/>
            <person name="Tian Y."/>
            <person name="Baishi H."/>
            <person name="Xu H."/>
            <person name="Shi J."/>
            <person name="Cheng T."/>
            <person name="Wang G."/>
            <person name="Yi Y."/>
            <person name="Chen J."/>
        </authorList>
    </citation>
    <scope>NUCLEOTIDE SEQUENCE</scope>
    <source>
        <strain evidence="10">Lc1</strain>
    </source>
</reference>
<dbReference type="NCBIfam" id="TIGR00879">
    <property type="entry name" value="SP"/>
    <property type="match status" value="1"/>
</dbReference>
<evidence type="ECO:0000256" key="4">
    <source>
        <dbReference type="ARBA" id="ARBA00022692"/>
    </source>
</evidence>
<feature type="transmembrane region" description="Helical" evidence="8">
    <location>
        <begin position="444"/>
        <end position="463"/>
    </location>
</feature>
<name>A0A8H4CK75_COLGL</name>
<keyword evidence="5 8" id="KW-1133">Transmembrane helix</keyword>